<dbReference type="Proteomes" id="UP001363151">
    <property type="component" value="Unassembled WGS sequence"/>
</dbReference>
<name>A0ABR1G6E0_AURAN</name>
<keyword evidence="2" id="KW-0479">Metal-binding</keyword>
<dbReference type="InterPro" id="IPR005123">
    <property type="entry name" value="Oxoglu/Fe-dep_dioxygenase_dom"/>
</dbReference>
<accession>A0ABR1G6E0</accession>
<dbReference type="SMART" id="SM00702">
    <property type="entry name" value="P4Hc"/>
    <property type="match status" value="1"/>
</dbReference>
<reference evidence="8 9" key="1">
    <citation type="submission" date="2024-03" db="EMBL/GenBank/DDBJ databases">
        <title>Aureococcus anophagefferens CCMP1851 and Kratosvirus quantuckense: Draft genome of a second virus-susceptible host strain in the model system.</title>
        <authorList>
            <person name="Chase E."/>
            <person name="Truchon A.R."/>
            <person name="Schepens W."/>
            <person name="Wilhelm S.W."/>
        </authorList>
    </citation>
    <scope>NUCLEOTIDE SEQUENCE [LARGE SCALE GENOMIC DNA]</scope>
    <source>
        <strain evidence="8 9">CCMP1851</strain>
    </source>
</reference>
<evidence type="ECO:0000256" key="6">
    <source>
        <dbReference type="ARBA" id="ARBA00023004"/>
    </source>
</evidence>
<evidence type="ECO:0000256" key="4">
    <source>
        <dbReference type="ARBA" id="ARBA00022964"/>
    </source>
</evidence>
<proteinExistence type="predicted"/>
<evidence type="ECO:0000256" key="2">
    <source>
        <dbReference type="ARBA" id="ARBA00022723"/>
    </source>
</evidence>
<evidence type="ECO:0000313" key="9">
    <source>
        <dbReference type="Proteomes" id="UP001363151"/>
    </source>
</evidence>
<dbReference type="PANTHER" id="PTHR12907">
    <property type="entry name" value="EGL NINE HOMOLOG-RELATED"/>
    <property type="match status" value="1"/>
</dbReference>
<keyword evidence="3" id="KW-0847">Vitamin C</keyword>
<keyword evidence="5" id="KW-0560">Oxidoreductase</keyword>
<keyword evidence="9" id="KW-1185">Reference proteome</keyword>
<gene>
    <name evidence="8" type="primary">EGLN1</name>
    <name evidence="8" type="ORF">SO694_0016303</name>
</gene>
<dbReference type="InterPro" id="IPR044862">
    <property type="entry name" value="Pro_4_hyd_alph_FE2OG_OXY"/>
</dbReference>
<dbReference type="EMBL" id="JBBJCI010000095">
    <property type="protein sequence ID" value="KAK7248504.1"/>
    <property type="molecule type" value="Genomic_DNA"/>
</dbReference>
<evidence type="ECO:0000313" key="8">
    <source>
        <dbReference type="EMBL" id="KAK7248504.1"/>
    </source>
</evidence>
<dbReference type="Pfam" id="PF13640">
    <property type="entry name" value="2OG-FeII_Oxy_3"/>
    <property type="match status" value="1"/>
</dbReference>
<protein>
    <submittedName>
        <fullName evidence="8">Prolyl hydroxylase</fullName>
    </submittedName>
</protein>
<keyword evidence="4" id="KW-0223">Dioxygenase</keyword>
<keyword evidence="6" id="KW-0408">Iron</keyword>
<sequence length="605" mass="63416">MAGVVEAANGAFDLDATMSPCAICMSPRGDLVVASCGNLRHGACRSCLKMALTQPARRHPIGRGDGAMGCVAAGCGGSFDLRSLLGALDDAKDKGHVLKIVADLRKKETAPAAAAAKTSAAQLGSKRKQFLAACGFLRKPDIAKKPAQAVDEYLSRNGVPADVLAAARACVAAGDDPAATMAFVEAPAAPAATAVAGGSSHAPAFDFSAASAEIDAISGENELIGVDGADLASLVSKLESTKKKATKRAIRDKLHARADDCARDLEQSGWACVDGFCDENLTDAVRGEIDALEPFYDPSEIWVGAESTVGAQVNVPSVRGDKVLWMCGGHPRAEATADFSRGVAEKGGVEPCDGGVKDKFSKAKAKAGATRLSRSQVALFPKLRDLFRAVDAFVLQILAPKVPHLADVSSRSDGMLAIYPGDGSRFQAHVDNTTRDGRRLTVLCYLNSDWDEAKGGALRVHPTSGPRDILPKAGRLAMFFSDSMKHEVRPTWAPRTAITLWYYGAAERRAAVERAKDEDANPVAISATDEERGAARDFAKQLCAPGAEASPAAVRALADACAELPDNARKILAGMAGVPDMVVALSRLLPGDLVKLRERFANMGV</sequence>
<comment type="caution">
    <text evidence="8">The sequence shown here is derived from an EMBL/GenBank/DDBJ whole genome shotgun (WGS) entry which is preliminary data.</text>
</comment>
<dbReference type="PANTHER" id="PTHR12907:SF26">
    <property type="entry name" value="HIF PROLYL HYDROXYLASE, ISOFORM C"/>
    <property type="match status" value="1"/>
</dbReference>
<dbReference type="Gene3D" id="2.60.120.620">
    <property type="entry name" value="q2cbj1_9rhob like domain"/>
    <property type="match status" value="1"/>
</dbReference>
<comment type="cofactor">
    <cofactor evidence="1">
        <name>L-ascorbate</name>
        <dbReference type="ChEBI" id="CHEBI:38290"/>
    </cofactor>
</comment>
<evidence type="ECO:0000256" key="1">
    <source>
        <dbReference type="ARBA" id="ARBA00001961"/>
    </source>
</evidence>
<evidence type="ECO:0000256" key="3">
    <source>
        <dbReference type="ARBA" id="ARBA00022896"/>
    </source>
</evidence>
<organism evidence="8 9">
    <name type="scientific">Aureococcus anophagefferens</name>
    <name type="common">Harmful bloom alga</name>
    <dbReference type="NCBI Taxonomy" id="44056"/>
    <lineage>
        <taxon>Eukaryota</taxon>
        <taxon>Sar</taxon>
        <taxon>Stramenopiles</taxon>
        <taxon>Ochrophyta</taxon>
        <taxon>Pelagophyceae</taxon>
        <taxon>Pelagomonadales</taxon>
        <taxon>Pelagomonadaceae</taxon>
        <taxon>Aureococcus</taxon>
    </lineage>
</organism>
<evidence type="ECO:0000259" key="7">
    <source>
        <dbReference type="PROSITE" id="PS51471"/>
    </source>
</evidence>
<dbReference type="InterPro" id="IPR051559">
    <property type="entry name" value="HIF_prolyl_hydroxylases"/>
</dbReference>
<dbReference type="InterPro" id="IPR006620">
    <property type="entry name" value="Pro_4_hyd_alph"/>
</dbReference>
<evidence type="ECO:0000256" key="5">
    <source>
        <dbReference type="ARBA" id="ARBA00023002"/>
    </source>
</evidence>
<dbReference type="PROSITE" id="PS51471">
    <property type="entry name" value="FE2OG_OXY"/>
    <property type="match status" value="1"/>
</dbReference>
<feature type="domain" description="Fe2OG dioxygenase" evidence="7">
    <location>
        <begin position="407"/>
        <end position="504"/>
    </location>
</feature>